<organism evidence="2 3">
    <name type="scientific">Trema orientale</name>
    <name type="common">Charcoal tree</name>
    <name type="synonym">Celtis orientalis</name>
    <dbReference type="NCBI Taxonomy" id="63057"/>
    <lineage>
        <taxon>Eukaryota</taxon>
        <taxon>Viridiplantae</taxon>
        <taxon>Streptophyta</taxon>
        <taxon>Embryophyta</taxon>
        <taxon>Tracheophyta</taxon>
        <taxon>Spermatophyta</taxon>
        <taxon>Magnoliopsida</taxon>
        <taxon>eudicotyledons</taxon>
        <taxon>Gunneridae</taxon>
        <taxon>Pentapetalae</taxon>
        <taxon>rosids</taxon>
        <taxon>fabids</taxon>
        <taxon>Rosales</taxon>
        <taxon>Cannabaceae</taxon>
        <taxon>Trema</taxon>
    </lineage>
</organism>
<dbReference type="GO" id="GO:0016740">
    <property type="term" value="F:transferase activity"/>
    <property type="evidence" value="ECO:0007669"/>
    <property type="project" value="UniProtKB-KW"/>
</dbReference>
<evidence type="ECO:0000256" key="1">
    <source>
        <dbReference type="SAM" id="MobiDB-lite"/>
    </source>
</evidence>
<keyword evidence="3" id="KW-1185">Reference proteome</keyword>
<dbReference type="SUPFAM" id="SSF53756">
    <property type="entry name" value="UDP-Glycosyltransferase/glycogen phosphorylase"/>
    <property type="match status" value="1"/>
</dbReference>
<dbReference type="EMBL" id="JXTC01000607">
    <property type="protein sequence ID" value="PON43797.1"/>
    <property type="molecule type" value="Genomic_DNA"/>
</dbReference>
<proteinExistence type="predicted"/>
<accession>A0A2P5B4S0</accession>
<keyword evidence="2" id="KW-0808">Transferase</keyword>
<dbReference type="PANTHER" id="PTHR48045">
    <property type="entry name" value="UDP-GLYCOSYLTRANSFERASE 72B1"/>
    <property type="match status" value="1"/>
</dbReference>
<name>A0A2P5B4S0_TREOI</name>
<dbReference type="InParanoid" id="A0A2P5B4S0"/>
<evidence type="ECO:0000313" key="3">
    <source>
        <dbReference type="Proteomes" id="UP000237000"/>
    </source>
</evidence>
<dbReference type="PANTHER" id="PTHR48045:SF34">
    <property type="entry name" value="ISOFLAVONE 7-O-GLUCOSYLTRANSFERASE 1-LIKE"/>
    <property type="match status" value="1"/>
</dbReference>
<evidence type="ECO:0000313" key="2">
    <source>
        <dbReference type="EMBL" id="PON43797.1"/>
    </source>
</evidence>
<sequence>MESQTTTQSRSLLFRGSNSEEVTSTRFLRILWDPSSCPSPPKNNESNIKAPWIEWLDQKRDQGKGSVLYVAFGSQAEVSSEQLREMATGLEESGVNFLWVVRKRKKDERGSEYYFPDDGDGEYMRRGAHSGVAHDGRSAFECEDGGGGDQGGAQS</sequence>
<dbReference type="Gene3D" id="3.40.50.2000">
    <property type="entry name" value="Glycogen Phosphorylase B"/>
    <property type="match status" value="2"/>
</dbReference>
<protein>
    <submittedName>
        <fullName evidence="2">UDP-glucuronosyl/UDP-glucosyltransferase</fullName>
    </submittedName>
</protein>
<dbReference type="STRING" id="63057.A0A2P5B4S0"/>
<feature type="region of interest" description="Disordered" evidence="1">
    <location>
        <begin position="1"/>
        <end position="21"/>
    </location>
</feature>
<dbReference type="Proteomes" id="UP000237000">
    <property type="component" value="Unassembled WGS sequence"/>
</dbReference>
<dbReference type="OrthoDB" id="5835829at2759"/>
<feature type="region of interest" description="Disordered" evidence="1">
    <location>
        <begin position="126"/>
        <end position="155"/>
    </location>
</feature>
<comment type="caution">
    <text evidence="2">The sequence shown here is derived from an EMBL/GenBank/DDBJ whole genome shotgun (WGS) entry which is preliminary data.</text>
</comment>
<reference evidence="3" key="1">
    <citation type="submission" date="2016-06" db="EMBL/GenBank/DDBJ databases">
        <title>Parallel loss of symbiosis genes in relatives of nitrogen-fixing non-legume Parasponia.</title>
        <authorList>
            <person name="Van Velzen R."/>
            <person name="Holmer R."/>
            <person name="Bu F."/>
            <person name="Rutten L."/>
            <person name="Van Zeijl A."/>
            <person name="Liu W."/>
            <person name="Santuari L."/>
            <person name="Cao Q."/>
            <person name="Sharma T."/>
            <person name="Shen D."/>
            <person name="Roswanjaya Y."/>
            <person name="Wardhani T."/>
            <person name="Kalhor M.S."/>
            <person name="Jansen J."/>
            <person name="Van den Hoogen J."/>
            <person name="Gungor B."/>
            <person name="Hartog M."/>
            <person name="Hontelez J."/>
            <person name="Verver J."/>
            <person name="Yang W.-C."/>
            <person name="Schijlen E."/>
            <person name="Repin R."/>
            <person name="Schilthuizen M."/>
            <person name="Schranz E."/>
            <person name="Heidstra R."/>
            <person name="Miyata K."/>
            <person name="Fedorova E."/>
            <person name="Kohlen W."/>
            <person name="Bisseling T."/>
            <person name="Smit S."/>
            <person name="Geurts R."/>
        </authorList>
    </citation>
    <scope>NUCLEOTIDE SEQUENCE [LARGE SCALE GENOMIC DNA]</scope>
    <source>
        <strain evidence="3">cv. RG33-2</strain>
    </source>
</reference>
<dbReference type="AlphaFoldDB" id="A0A2P5B4S0"/>
<gene>
    <name evidence="2" type="ORF">TorRG33x02_332970</name>
</gene>